<sequence>MAVDRHHPKPLPEPANPELVAIVRIILVVGFLALLLGVLNHFV</sequence>
<feature type="transmembrane region" description="Helical" evidence="1">
    <location>
        <begin position="20"/>
        <end position="39"/>
    </location>
</feature>
<keyword evidence="1" id="KW-0472">Membrane</keyword>
<keyword evidence="1" id="KW-0812">Transmembrane</keyword>
<keyword evidence="1" id="KW-1133">Transmembrane helix</keyword>
<name>A0A7W9MTD9_9ACTN</name>
<dbReference type="AlphaFoldDB" id="A0A7W9MTD9"/>
<proteinExistence type="predicted"/>
<evidence type="ECO:0000313" key="3">
    <source>
        <dbReference type="Proteomes" id="UP000549971"/>
    </source>
</evidence>
<keyword evidence="3" id="KW-1185">Reference proteome</keyword>
<protein>
    <submittedName>
        <fullName evidence="2">Uncharacterized protein</fullName>
    </submittedName>
</protein>
<evidence type="ECO:0000256" key="1">
    <source>
        <dbReference type="SAM" id="Phobius"/>
    </source>
</evidence>
<comment type="caution">
    <text evidence="2">The sequence shown here is derived from an EMBL/GenBank/DDBJ whole genome shotgun (WGS) entry which is preliminary data.</text>
</comment>
<gene>
    <name evidence="2" type="ORF">HDA39_002308</name>
</gene>
<dbReference type="RefSeq" id="WP_273481722.1">
    <property type="nucleotide sequence ID" value="NZ_JACHMY010000001.1"/>
</dbReference>
<accession>A0A7W9MTD9</accession>
<organism evidence="2 3">
    <name type="scientific">Kribbella italica</name>
    <dbReference type="NCBI Taxonomy" id="1540520"/>
    <lineage>
        <taxon>Bacteria</taxon>
        <taxon>Bacillati</taxon>
        <taxon>Actinomycetota</taxon>
        <taxon>Actinomycetes</taxon>
        <taxon>Propionibacteriales</taxon>
        <taxon>Kribbellaceae</taxon>
        <taxon>Kribbella</taxon>
    </lineage>
</organism>
<reference evidence="2 3" key="1">
    <citation type="submission" date="2020-08" db="EMBL/GenBank/DDBJ databases">
        <title>Sequencing the genomes of 1000 actinobacteria strains.</title>
        <authorList>
            <person name="Klenk H.-P."/>
        </authorList>
    </citation>
    <scope>NUCLEOTIDE SEQUENCE [LARGE SCALE GENOMIC DNA]</scope>
    <source>
        <strain evidence="2 3">DSM 28967</strain>
    </source>
</reference>
<evidence type="ECO:0000313" key="2">
    <source>
        <dbReference type="EMBL" id="MBB5835574.1"/>
    </source>
</evidence>
<dbReference type="EMBL" id="JACHMY010000001">
    <property type="protein sequence ID" value="MBB5835574.1"/>
    <property type="molecule type" value="Genomic_DNA"/>
</dbReference>
<dbReference type="Proteomes" id="UP000549971">
    <property type="component" value="Unassembled WGS sequence"/>
</dbReference>